<dbReference type="Pfam" id="PF09630">
    <property type="entry name" value="DUF2024"/>
    <property type="match status" value="1"/>
</dbReference>
<proteinExistence type="predicted"/>
<evidence type="ECO:0000313" key="1">
    <source>
        <dbReference type="EMBL" id="TYA56328.1"/>
    </source>
</evidence>
<name>A0A5D0GBG7_9FLAO</name>
<keyword evidence="2" id="KW-1185">Reference proteome</keyword>
<dbReference type="AlphaFoldDB" id="A0A5D0GBG7"/>
<dbReference type="Gene3D" id="3.10.510.10">
    <property type="entry name" value="NE1680-like"/>
    <property type="match status" value="1"/>
</dbReference>
<evidence type="ECO:0000313" key="2">
    <source>
        <dbReference type="Proteomes" id="UP000324550"/>
    </source>
</evidence>
<organism evidence="1 2">
    <name type="scientific">Formosa maritima</name>
    <dbReference type="NCBI Taxonomy" id="2592046"/>
    <lineage>
        <taxon>Bacteria</taxon>
        <taxon>Pseudomonadati</taxon>
        <taxon>Bacteroidota</taxon>
        <taxon>Flavobacteriia</taxon>
        <taxon>Flavobacteriales</taxon>
        <taxon>Flavobacteriaceae</taxon>
        <taxon>Formosa</taxon>
    </lineage>
</organism>
<reference evidence="1 2" key="1">
    <citation type="submission" date="2019-08" db="EMBL/GenBank/DDBJ databases">
        <title>Formosa sediminis sp. nov., isolated from marine sediment.</title>
        <authorList>
            <person name="Cao W.R."/>
        </authorList>
    </citation>
    <scope>NUCLEOTIDE SEQUENCE [LARGE SCALE GENOMIC DNA]</scope>
    <source>
        <strain evidence="1 2">1494</strain>
    </source>
</reference>
<dbReference type="Proteomes" id="UP000324550">
    <property type="component" value="Unassembled WGS sequence"/>
</dbReference>
<dbReference type="OrthoDB" id="9795699at2"/>
<gene>
    <name evidence="1" type="ORF">FVF61_06200</name>
</gene>
<dbReference type="EMBL" id="VSFC01000031">
    <property type="protein sequence ID" value="TYA56328.1"/>
    <property type="molecule type" value="Genomic_DNA"/>
</dbReference>
<dbReference type="InterPro" id="IPR018592">
    <property type="entry name" value="DUF2024"/>
</dbReference>
<dbReference type="RefSeq" id="WP_148454457.1">
    <property type="nucleotide sequence ID" value="NZ_VSFC01000031.1"/>
</dbReference>
<sequence length="87" mass="10118">MKVSVWDTYVQRKDGNIMHFDILVPNNITDEEIIINFGKLYLKSKPFETGKLTSSECNFCHVEQATDDIVKNIEKLGFHIIEMEHCN</sequence>
<protein>
    <submittedName>
        <fullName evidence="1">DUF2024 family protein</fullName>
    </submittedName>
</protein>
<accession>A0A5D0GBG7</accession>
<dbReference type="SUPFAM" id="SSF160766">
    <property type="entry name" value="NE1680-like"/>
    <property type="match status" value="1"/>
</dbReference>
<dbReference type="InterPro" id="IPR023122">
    <property type="entry name" value="NE1680-like_sf"/>
</dbReference>
<comment type="caution">
    <text evidence="1">The sequence shown here is derived from an EMBL/GenBank/DDBJ whole genome shotgun (WGS) entry which is preliminary data.</text>
</comment>